<dbReference type="HOGENOM" id="CLU_178481_4_1_5"/>
<reference evidence="1 2" key="1">
    <citation type="submission" date="2013-03" db="EMBL/GenBank/DDBJ databases">
        <authorList>
            <person name="Fiebig A."/>
            <person name="Goeker M."/>
            <person name="Klenk H.-P.P."/>
        </authorList>
    </citation>
    <scope>NUCLEOTIDE SEQUENCE [LARGE SCALE GENOMIC DNA]</scope>
    <source>
        <strain evidence="2">DSM 19469</strain>
    </source>
</reference>
<accession>W8RXB6</accession>
<protein>
    <recommendedName>
        <fullName evidence="3">DUF1127 domain-containing protein</fullName>
    </recommendedName>
</protein>
<dbReference type="RefSeq" id="WP_198020774.1">
    <property type="nucleotide sequence ID" value="NZ_CP004372.1"/>
</dbReference>
<dbReference type="KEGG" id="red:roselon_03610"/>
<evidence type="ECO:0008006" key="3">
    <source>
        <dbReference type="Google" id="ProtNLM"/>
    </source>
</evidence>
<name>W8RXB6_9RHOB</name>
<dbReference type="Proteomes" id="UP000019593">
    <property type="component" value="Chromosome"/>
</dbReference>
<evidence type="ECO:0000313" key="1">
    <source>
        <dbReference type="EMBL" id="AHM05854.1"/>
    </source>
</evidence>
<dbReference type="STRING" id="1294273.roselon_03610"/>
<dbReference type="PATRIC" id="fig|1294273.3.peg.3564"/>
<dbReference type="AlphaFoldDB" id="W8RXB6"/>
<dbReference type="EMBL" id="CP004372">
    <property type="protein sequence ID" value="AHM05854.1"/>
    <property type="molecule type" value="Genomic_DNA"/>
</dbReference>
<proteinExistence type="predicted"/>
<evidence type="ECO:0000313" key="2">
    <source>
        <dbReference type="Proteomes" id="UP000019593"/>
    </source>
</evidence>
<keyword evidence="2" id="KW-1185">Reference proteome</keyword>
<sequence>MTSILARICSAVEKRAAYRRTVAELSRIEPARGIEDLGIYPGDARRIARAAVYGA</sequence>
<gene>
    <name evidence="1" type="ORF">roselon_03610</name>
</gene>
<organism evidence="1 2">
    <name type="scientific">Roseicyclus elongatus DSM 19469</name>
    <dbReference type="NCBI Taxonomy" id="1294273"/>
    <lineage>
        <taxon>Bacteria</taxon>
        <taxon>Pseudomonadati</taxon>
        <taxon>Pseudomonadota</taxon>
        <taxon>Alphaproteobacteria</taxon>
        <taxon>Rhodobacterales</taxon>
        <taxon>Roseobacteraceae</taxon>
        <taxon>Roseicyclus</taxon>
    </lineage>
</organism>